<evidence type="ECO:0000313" key="3">
    <source>
        <dbReference type="Proteomes" id="UP000177797"/>
    </source>
</evidence>
<dbReference type="Proteomes" id="UP000177797">
    <property type="component" value="Unassembled WGS sequence"/>
</dbReference>
<name>A0A1G2NCX2_9BACT</name>
<evidence type="ECO:0000259" key="1">
    <source>
        <dbReference type="Pfam" id="PF26593"/>
    </source>
</evidence>
<gene>
    <name evidence="2" type="ORF">A2938_02610</name>
</gene>
<protein>
    <recommendedName>
        <fullName evidence="1">TraC-like domain-containing protein</fullName>
    </recommendedName>
</protein>
<organism evidence="2 3">
    <name type="scientific">Candidatus Taylorbacteria bacterium RIFCSPLOWO2_01_FULL_48_100</name>
    <dbReference type="NCBI Taxonomy" id="1802322"/>
    <lineage>
        <taxon>Bacteria</taxon>
        <taxon>Candidatus Tayloriibacteriota</taxon>
    </lineage>
</organism>
<feature type="domain" description="TraC-like" evidence="1">
    <location>
        <begin position="23"/>
        <end position="133"/>
    </location>
</feature>
<accession>A0A1G2NCX2</accession>
<evidence type="ECO:0000313" key="2">
    <source>
        <dbReference type="EMBL" id="OHA33893.1"/>
    </source>
</evidence>
<dbReference type="InterPro" id="IPR058596">
    <property type="entry name" value="TraC-like_dom"/>
</dbReference>
<dbReference type="AlphaFoldDB" id="A0A1G2NCX2"/>
<sequence>MPPKTKPTQEFVPISEIRDGILVLRDGGLRAVLMVSSVNFALKSEDNQEAILLQFQNFLNTLDFSAQIVIHSRRFDVRPYIALLETRVKAQQTELLKIQTREYIEFVRSFTESTAIMSKTFFIVVPYSPTPVKLKGGLPIGLRRKNQTPAAATSDFNENRTQIEQRISIVEQGLTRCGLRTARLGTDEEIELFYKLFNPGEEQHAAVA</sequence>
<comment type="caution">
    <text evidence="2">The sequence shown here is derived from an EMBL/GenBank/DDBJ whole genome shotgun (WGS) entry which is preliminary data.</text>
</comment>
<reference evidence="2 3" key="1">
    <citation type="journal article" date="2016" name="Nat. Commun.">
        <title>Thousands of microbial genomes shed light on interconnected biogeochemical processes in an aquifer system.</title>
        <authorList>
            <person name="Anantharaman K."/>
            <person name="Brown C.T."/>
            <person name="Hug L.A."/>
            <person name="Sharon I."/>
            <person name="Castelle C.J."/>
            <person name="Probst A.J."/>
            <person name="Thomas B.C."/>
            <person name="Singh A."/>
            <person name="Wilkins M.J."/>
            <person name="Karaoz U."/>
            <person name="Brodie E.L."/>
            <person name="Williams K.H."/>
            <person name="Hubbard S.S."/>
            <person name="Banfield J.F."/>
        </authorList>
    </citation>
    <scope>NUCLEOTIDE SEQUENCE [LARGE SCALE GENOMIC DNA]</scope>
</reference>
<proteinExistence type="predicted"/>
<dbReference type="Pfam" id="PF26593">
    <property type="entry name" value="TraC-like"/>
    <property type="match status" value="1"/>
</dbReference>
<dbReference type="EMBL" id="MHSA01000021">
    <property type="protein sequence ID" value="OHA33893.1"/>
    <property type="molecule type" value="Genomic_DNA"/>
</dbReference>